<name>A0ABS9A5W1_9GAMM</name>
<evidence type="ECO:0000313" key="11">
    <source>
        <dbReference type="Proteomes" id="UP001320168"/>
    </source>
</evidence>
<dbReference type="EMBL" id="JABFTX010000003">
    <property type="protein sequence ID" value="MCE8004101.1"/>
    <property type="molecule type" value="Genomic_DNA"/>
</dbReference>
<evidence type="ECO:0000256" key="4">
    <source>
        <dbReference type="ARBA" id="ARBA00022729"/>
    </source>
</evidence>
<accession>A0ABS9A5W1</accession>
<dbReference type="PROSITE" id="PS00337">
    <property type="entry name" value="BETA_LACTAMASE_D"/>
    <property type="match status" value="1"/>
</dbReference>
<evidence type="ECO:0000259" key="9">
    <source>
        <dbReference type="Pfam" id="PF00905"/>
    </source>
</evidence>
<feature type="chain" id="PRO_5045561510" description="Beta-lactamase" evidence="8">
    <location>
        <begin position="19"/>
        <end position="263"/>
    </location>
</feature>
<feature type="domain" description="Penicillin-binding protein transpeptidase" evidence="9">
    <location>
        <begin position="57"/>
        <end position="251"/>
    </location>
</feature>
<gene>
    <name evidence="10" type="primary">blaOXA</name>
    <name evidence="10" type="ORF">HOP53_14760</name>
</gene>
<keyword evidence="6 7" id="KW-0046">Antibiotic resistance</keyword>
<sequence length="263" mass="29171">MKKIVAPSLLLLSINAYAHEWQESPEITQLFQEAGISGTFILYDPINQRLIGHDHERATTPFVPASTFKVPHTLIGLSVGAVDSVDEVLPYGGEPQPFDVWEQDMGLREAIELSNVPIYQALARRIGKEPMQTALRELDYGNAEIGEHVDDFWLVGPLEISAIEQAYFLLELAQGTLPVSNSVQQATRDIILLEHDESWALYGKTGWENAPDPGIGWWVGWVQEGETLYPFALNLDIEKAGDAAKRVELGKASLEALGIPKNR</sequence>
<evidence type="ECO:0000256" key="3">
    <source>
        <dbReference type="ARBA" id="ARBA00012865"/>
    </source>
</evidence>
<evidence type="ECO:0000313" key="10">
    <source>
        <dbReference type="EMBL" id="MCE8004101.1"/>
    </source>
</evidence>
<reference evidence="10 11" key="1">
    <citation type="journal article" date="2021" name="Front. Microbiol.">
        <title>Aerobic Denitrification and Heterotrophic Sulfur Oxidation in the Genus Halomonas Revealed by Six Novel Species Characterizations and Genome-Based Analysis.</title>
        <authorList>
            <person name="Wang L."/>
            <person name="Shao Z."/>
        </authorList>
    </citation>
    <scope>NUCLEOTIDE SEQUENCE [LARGE SCALE GENOMIC DNA]</scope>
    <source>
        <strain evidence="10 11">MCCC 1A11081</strain>
    </source>
</reference>
<dbReference type="Pfam" id="PF00905">
    <property type="entry name" value="Transpeptidase"/>
    <property type="match status" value="1"/>
</dbReference>
<evidence type="ECO:0000256" key="7">
    <source>
        <dbReference type="RuleBase" id="RU361140"/>
    </source>
</evidence>
<keyword evidence="11" id="KW-1185">Reference proteome</keyword>
<protein>
    <recommendedName>
        <fullName evidence="3 7">Beta-lactamase</fullName>
        <ecNumber evidence="3 7">3.5.2.6</ecNumber>
    </recommendedName>
</protein>
<keyword evidence="5 7" id="KW-0378">Hydrolase</keyword>
<dbReference type="NCBIfam" id="NF012161">
    <property type="entry name" value="bla_class_D_main"/>
    <property type="match status" value="1"/>
</dbReference>
<evidence type="ECO:0000256" key="8">
    <source>
        <dbReference type="SAM" id="SignalP"/>
    </source>
</evidence>
<evidence type="ECO:0000256" key="5">
    <source>
        <dbReference type="ARBA" id="ARBA00022801"/>
    </source>
</evidence>
<organism evidence="10 11">
    <name type="scientific">Billgrantia ethanolica</name>
    <dbReference type="NCBI Taxonomy" id="2733486"/>
    <lineage>
        <taxon>Bacteria</taxon>
        <taxon>Pseudomonadati</taxon>
        <taxon>Pseudomonadota</taxon>
        <taxon>Gammaproteobacteria</taxon>
        <taxon>Oceanospirillales</taxon>
        <taxon>Halomonadaceae</taxon>
        <taxon>Billgrantia</taxon>
    </lineage>
</organism>
<feature type="signal peptide" evidence="8">
    <location>
        <begin position="1"/>
        <end position="18"/>
    </location>
</feature>
<dbReference type="EC" id="3.5.2.6" evidence="3 7"/>
<comment type="caution">
    <text evidence="10">The sequence shown here is derived from an EMBL/GenBank/DDBJ whole genome shotgun (WGS) entry which is preliminary data.</text>
</comment>
<dbReference type="InterPro" id="IPR002137">
    <property type="entry name" value="Beta-lactam_class-D_AS"/>
</dbReference>
<evidence type="ECO:0000256" key="2">
    <source>
        <dbReference type="ARBA" id="ARBA00007898"/>
    </source>
</evidence>
<proteinExistence type="inferred from homology"/>
<keyword evidence="4 8" id="KW-0732">Signal</keyword>
<comment type="similarity">
    <text evidence="2 7">Belongs to the class-D beta-lactamase family.</text>
</comment>
<dbReference type="Proteomes" id="UP001320168">
    <property type="component" value="Unassembled WGS sequence"/>
</dbReference>
<dbReference type="SUPFAM" id="SSF56601">
    <property type="entry name" value="beta-lactamase/transpeptidase-like"/>
    <property type="match status" value="1"/>
</dbReference>
<dbReference type="InterPro" id="IPR001460">
    <property type="entry name" value="PCN-bd_Tpept"/>
</dbReference>
<comment type="catalytic activity">
    <reaction evidence="1 7">
        <text>a beta-lactam + H2O = a substituted beta-amino acid</text>
        <dbReference type="Rhea" id="RHEA:20401"/>
        <dbReference type="ChEBI" id="CHEBI:15377"/>
        <dbReference type="ChEBI" id="CHEBI:35627"/>
        <dbReference type="ChEBI" id="CHEBI:140347"/>
        <dbReference type="EC" id="3.5.2.6"/>
    </reaction>
</comment>
<dbReference type="Gene3D" id="3.40.710.10">
    <property type="entry name" value="DD-peptidase/beta-lactamase superfamily"/>
    <property type="match status" value="1"/>
</dbReference>
<evidence type="ECO:0000256" key="6">
    <source>
        <dbReference type="ARBA" id="ARBA00023251"/>
    </source>
</evidence>
<dbReference type="RefSeq" id="WP_234270738.1">
    <property type="nucleotide sequence ID" value="NZ_JABFTX010000003.1"/>
</dbReference>
<evidence type="ECO:0000256" key="1">
    <source>
        <dbReference type="ARBA" id="ARBA00001526"/>
    </source>
</evidence>
<dbReference type="InterPro" id="IPR012338">
    <property type="entry name" value="Beta-lactam/transpept-like"/>
</dbReference>